<sequence>MAHQQAVIAVRGLSKHFGGIRAVDDVSFDVGRGRIAGFLGPNGAGKTTTLRALLGLVRPTAGSALVLGEPYGKLRGPLRRAGVSLDGNAFVPGRTGRAHLLCYAGPAGTGKRRVGELLSLVDLEGAADRPVGGYSTGMRQRLSLAAALLGEPELLVLDEPSNGLDPDGIIWLRTFLKEFAGSGGTVLLSSHLLGEMQRTIDDVVLVDHGRLVHSGPLEELLHPDQCVLAPEQGAGEKVAAALAEAGTEHRPLPDGRLWAGAGADRVRAALEEAGEAVYGTRREPCGLEEMFVLLTRAAEKGDAR</sequence>
<keyword evidence="7" id="KW-1185">Reference proteome</keyword>
<proteinExistence type="inferred from homology"/>
<dbReference type="PANTHER" id="PTHR43335">
    <property type="entry name" value="ABC TRANSPORTER, ATP-BINDING PROTEIN"/>
    <property type="match status" value="1"/>
</dbReference>
<dbReference type="Pfam" id="PF00005">
    <property type="entry name" value="ABC_tran"/>
    <property type="match status" value="1"/>
</dbReference>
<feature type="domain" description="ABC transporter" evidence="5">
    <location>
        <begin position="8"/>
        <end position="233"/>
    </location>
</feature>
<evidence type="ECO:0000256" key="4">
    <source>
        <dbReference type="ARBA" id="ARBA00022840"/>
    </source>
</evidence>
<keyword evidence="3" id="KW-0547">Nucleotide-binding</keyword>
<evidence type="ECO:0000259" key="5">
    <source>
        <dbReference type="PROSITE" id="PS50893"/>
    </source>
</evidence>
<dbReference type="AlphaFoldDB" id="A0A1M6JKT8"/>
<dbReference type="PROSITE" id="PS50893">
    <property type="entry name" value="ABC_TRANSPORTER_2"/>
    <property type="match status" value="1"/>
</dbReference>
<dbReference type="RefSeq" id="WP_073379450.1">
    <property type="nucleotide sequence ID" value="NZ_FQZK01000006.1"/>
</dbReference>
<dbReference type="SMART" id="SM00382">
    <property type="entry name" value="AAA"/>
    <property type="match status" value="1"/>
</dbReference>
<name>A0A1M6JKT8_9ACTN</name>
<organism evidence="6 7">
    <name type="scientific">Nocardiopsis flavescens</name>
    <dbReference type="NCBI Taxonomy" id="758803"/>
    <lineage>
        <taxon>Bacteria</taxon>
        <taxon>Bacillati</taxon>
        <taxon>Actinomycetota</taxon>
        <taxon>Actinomycetes</taxon>
        <taxon>Streptosporangiales</taxon>
        <taxon>Nocardiopsidaceae</taxon>
        <taxon>Nocardiopsis</taxon>
    </lineage>
</organism>
<evidence type="ECO:0000256" key="3">
    <source>
        <dbReference type="ARBA" id="ARBA00022741"/>
    </source>
</evidence>
<evidence type="ECO:0000313" key="7">
    <source>
        <dbReference type="Proteomes" id="UP000184452"/>
    </source>
</evidence>
<protein>
    <submittedName>
        <fullName evidence="6">ABC-2 type transport system ATP-binding protein</fullName>
    </submittedName>
</protein>
<reference evidence="6 7" key="1">
    <citation type="submission" date="2016-11" db="EMBL/GenBank/DDBJ databases">
        <authorList>
            <person name="Jaros S."/>
            <person name="Januszkiewicz K."/>
            <person name="Wedrychowicz H."/>
        </authorList>
    </citation>
    <scope>NUCLEOTIDE SEQUENCE [LARGE SCALE GENOMIC DNA]</scope>
    <source>
        <strain evidence="6 7">CGMCC 4.5723</strain>
    </source>
</reference>
<dbReference type="Gene3D" id="3.40.50.300">
    <property type="entry name" value="P-loop containing nucleotide triphosphate hydrolases"/>
    <property type="match status" value="1"/>
</dbReference>
<dbReference type="PANTHER" id="PTHR43335:SF4">
    <property type="entry name" value="ABC TRANSPORTER, ATP-BINDING PROTEIN"/>
    <property type="match status" value="1"/>
</dbReference>
<dbReference type="InterPro" id="IPR003593">
    <property type="entry name" value="AAA+_ATPase"/>
</dbReference>
<keyword evidence="2" id="KW-0813">Transport</keyword>
<evidence type="ECO:0000256" key="2">
    <source>
        <dbReference type="ARBA" id="ARBA00022448"/>
    </source>
</evidence>
<gene>
    <name evidence="6" type="ORF">SAMN05421803_106175</name>
</gene>
<dbReference type="InterPro" id="IPR027417">
    <property type="entry name" value="P-loop_NTPase"/>
</dbReference>
<dbReference type="Proteomes" id="UP000184452">
    <property type="component" value="Unassembled WGS sequence"/>
</dbReference>
<evidence type="ECO:0000256" key="1">
    <source>
        <dbReference type="ARBA" id="ARBA00005417"/>
    </source>
</evidence>
<dbReference type="InterPro" id="IPR003439">
    <property type="entry name" value="ABC_transporter-like_ATP-bd"/>
</dbReference>
<dbReference type="GO" id="GO:0005524">
    <property type="term" value="F:ATP binding"/>
    <property type="evidence" value="ECO:0007669"/>
    <property type="project" value="UniProtKB-KW"/>
</dbReference>
<dbReference type="GO" id="GO:0016887">
    <property type="term" value="F:ATP hydrolysis activity"/>
    <property type="evidence" value="ECO:0007669"/>
    <property type="project" value="InterPro"/>
</dbReference>
<dbReference type="OrthoDB" id="5116176at2"/>
<comment type="similarity">
    <text evidence="1">Belongs to the ABC transporter superfamily.</text>
</comment>
<dbReference type="SUPFAM" id="SSF52540">
    <property type="entry name" value="P-loop containing nucleoside triphosphate hydrolases"/>
    <property type="match status" value="1"/>
</dbReference>
<evidence type="ECO:0000313" key="6">
    <source>
        <dbReference type="EMBL" id="SHJ47331.1"/>
    </source>
</evidence>
<keyword evidence="4 6" id="KW-0067">ATP-binding</keyword>
<dbReference type="STRING" id="758803.SAMN05421803_106175"/>
<accession>A0A1M6JKT8</accession>
<dbReference type="EMBL" id="FQZK01000006">
    <property type="protein sequence ID" value="SHJ47331.1"/>
    <property type="molecule type" value="Genomic_DNA"/>
</dbReference>